<comment type="similarity">
    <text evidence="1">Belongs to the short-chain dehydrogenases/reductases (SDR) family.</text>
</comment>
<dbReference type="Proteomes" id="UP001500713">
    <property type="component" value="Unassembled WGS sequence"/>
</dbReference>
<dbReference type="InterPro" id="IPR036291">
    <property type="entry name" value="NAD(P)-bd_dom_sf"/>
</dbReference>
<protein>
    <submittedName>
        <fullName evidence="3">SDR family oxidoreductase</fullName>
    </submittedName>
</protein>
<accession>A0ABP3K9F0</accession>
<sequence length="252" mass="27330">MKLALVTGGVRRLGAHIAARLADAGYALALHGHSDAEPDVELTEALKRNDTQWHGFVADFSDDGAAADLLGAVGEKFGRIPDLLVNNASLFEYDDAGSLTGQSLEKHLKINMMVPTLLTTLLADQVREGEQASVINIVDQRVRNPNGDQLSYTLSKQALAESVRSLAFACAGKLRVNGVAPGLTLETEDYSDDQMQRLAINMPLNRLSAPDDIAVAVRYLAEADSVTGQILFVDGGAHMKSFDRDFMFMERR</sequence>
<reference evidence="4" key="1">
    <citation type="journal article" date="2019" name="Int. J. Syst. Evol. Microbiol.">
        <title>The Global Catalogue of Microorganisms (GCM) 10K type strain sequencing project: providing services to taxonomists for standard genome sequencing and annotation.</title>
        <authorList>
            <consortium name="The Broad Institute Genomics Platform"/>
            <consortium name="The Broad Institute Genome Sequencing Center for Infectious Disease"/>
            <person name="Wu L."/>
            <person name="Ma J."/>
        </authorList>
    </citation>
    <scope>NUCLEOTIDE SEQUENCE [LARGE SCALE GENOMIC DNA]</scope>
    <source>
        <strain evidence="4">JCM 14162</strain>
    </source>
</reference>
<dbReference type="Gene3D" id="3.40.50.720">
    <property type="entry name" value="NAD(P)-binding Rossmann-like Domain"/>
    <property type="match status" value="1"/>
</dbReference>
<dbReference type="PRINTS" id="PR00081">
    <property type="entry name" value="GDHRDH"/>
</dbReference>
<evidence type="ECO:0000256" key="1">
    <source>
        <dbReference type="ARBA" id="ARBA00006484"/>
    </source>
</evidence>
<dbReference type="PANTHER" id="PTHR43639:SF1">
    <property type="entry name" value="SHORT-CHAIN DEHYDROGENASE_REDUCTASE FAMILY PROTEIN"/>
    <property type="match status" value="1"/>
</dbReference>
<keyword evidence="2" id="KW-0560">Oxidoreductase</keyword>
<keyword evidence="4" id="KW-1185">Reference proteome</keyword>
<organism evidence="3 4">
    <name type="scientific">Parasphingorhabdus litoris</name>
    <dbReference type="NCBI Taxonomy" id="394733"/>
    <lineage>
        <taxon>Bacteria</taxon>
        <taxon>Pseudomonadati</taxon>
        <taxon>Pseudomonadota</taxon>
        <taxon>Alphaproteobacteria</taxon>
        <taxon>Sphingomonadales</taxon>
        <taxon>Sphingomonadaceae</taxon>
        <taxon>Parasphingorhabdus</taxon>
    </lineage>
</organism>
<name>A0ABP3K9F0_9SPHN</name>
<dbReference type="Pfam" id="PF13561">
    <property type="entry name" value="adh_short_C2"/>
    <property type="match status" value="1"/>
</dbReference>
<gene>
    <name evidence="3" type="ORF">GCM10009096_14590</name>
</gene>
<dbReference type="PANTHER" id="PTHR43639">
    <property type="entry name" value="OXIDOREDUCTASE, SHORT-CHAIN DEHYDROGENASE/REDUCTASE FAMILY (AFU_ORTHOLOGUE AFUA_5G02870)"/>
    <property type="match status" value="1"/>
</dbReference>
<dbReference type="InterPro" id="IPR002347">
    <property type="entry name" value="SDR_fam"/>
</dbReference>
<comment type="caution">
    <text evidence="3">The sequence shown here is derived from an EMBL/GenBank/DDBJ whole genome shotgun (WGS) entry which is preliminary data.</text>
</comment>
<dbReference type="EMBL" id="BAAAEM010000002">
    <property type="protein sequence ID" value="GAA0474211.1"/>
    <property type="molecule type" value="Genomic_DNA"/>
</dbReference>
<evidence type="ECO:0000313" key="3">
    <source>
        <dbReference type="EMBL" id="GAA0474211.1"/>
    </source>
</evidence>
<evidence type="ECO:0000256" key="2">
    <source>
        <dbReference type="ARBA" id="ARBA00023002"/>
    </source>
</evidence>
<evidence type="ECO:0000313" key="4">
    <source>
        <dbReference type="Proteomes" id="UP001500713"/>
    </source>
</evidence>
<dbReference type="SUPFAM" id="SSF51735">
    <property type="entry name" value="NAD(P)-binding Rossmann-fold domains"/>
    <property type="match status" value="1"/>
</dbReference>
<proteinExistence type="inferred from homology"/>